<proteinExistence type="predicted"/>
<protein>
    <submittedName>
        <fullName evidence="2">Uncharacterized protein</fullName>
    </submittedName>
</protein>
<feature type="region of interest" description="Disordered" evidence="1">
    <location>
        <begin position="149"/>
        <end position="171"/>
    </location>
</feature>
<evidence type="ECO:0000256" key="1">
    <source>
        <dbReference type="SAM" id="MobiDB-lite"/>
    </source>
</evidence>
<feature type="non-terminal residue" evidence="2">
    <location>
        <position position="1"/>
    </location>
</feature>
<name>A0ABW3MD86_9PSEU</name>
<gene>
    <name evidence="2" type="ORF">ACFQ1S_25285</name>
</gene>
<sequence length="301" mass="31609">RATITLGTPFDGAVKAAVLLATGQGAPLPRGKLLPVVATMPGLYDLLPHSRCVDQGDTGRRLTPDDVAAFAGHDQLATTMKELATATFEDRAALAATPLPGHRAVIGVQQPTMSALTLRDGLPTGQYYTFAAGPDGDLERERDTGLLIRRPGLGDGTVPHTSAEPHNGQRPMPLAQQHGALARSPETITIVQDEILYGLVPGSPKPRLGVGDIGLVLPDIVTPGLPWSATITGVAPHEARCQITDAQTDQPVDHPILHRRHGQVMIISTLPAPGVYRVEVTGGGTSPVSQLVLAHDHPDPT</sequence>
<evidence type="ECO:0000313" key="3">
    <source>
        <dbReference type="Proteomes" id="UP001597045"/>
    </source>
</evidence>
<keyword evidence="3" id="KW-1185">Reference proteome</keyword>
<comment type="caution">
    <text evidence="2">The sequence shown here is derived from an EMBL/GenBank/DDBJ whole genome shotgun (WGS) entry which is preliminary data.</text>
</comment>
<dbReference type="Proteomes" id="UP001597045">
    <property type="component" value="Unassembled WGS sequence"/>
</dbReference>
<evidence type="ECO:0000313" key="2">
    <source>
        <dbReference type="EMBL" id="MFD1048608.1"/>
    </source>
</evidence>
<dbReference type="EMBL" id="JBHTIS010001696">
    <property type="protein sequence ID" value="MFD1048608.1"/>
    <property type="molecule type" value="Genomic_DNA"/>
</dbReference>
<accession>A0ABW3MD86</accession>
<organism evidence="2 3">
    <name type="scientific">Kibdelosporangium lantanae</name>
    <dbReference type="NCBI Taxonomy" id="1497396"/>
    <lineage>
        <taxon>Bacteria</taxon>
        <taxon>Bacillati</taxon>
        <taxon>Actinomycetota</taxon>
        <taxon>Actinomycetes</taxon>
        <taxon>Pseudonocardiales</taxon>
        <taxon>Pseudonocardiaceae</taxon>
        <taxon>Kibdelosporangium</taxon>
    </lineage>
</organism>
<reference evidence="3" key="1">
    <citation type="journal article" date="2019" name="Int. J. Syst. Evol. Microbiol.">
        <title>The Global Catalogue of Microorganisms (GCM) 10K type strain sequencing project: providing services to taxonomists for standard genome sequencing and annotation.</title>
        <authorList>
            <consortium name="The Broad Institute Genomics Platform"/>
            <consortium name="The Broad Institute Genome Sequencing Center for Infectious Disease"/>
            <person name="Wu L."/>
            <person name="Ma J."/>
        </authorList>
    </citation>
    <scope>NUCLEOTIDE SEQUENCE [LARGE SCALE GENOMIC DNA]</scope>
    <source>
        <strain evidence="3">JCM 31486</strain>
    </source>
</reference>